<dbReference type="RefSeq" id="XP_007727603.1">
    <property type="nucleotide sequence ID" value="XM_007729413.1"/>
</dbReference>
<proteinExistence type="predicted"/>
<name>W9YDM9_9EURO</name>
<protein>
    <submittedName>
        <fullName evidence="1">Uncharacterized protein</fullName>
    </submittedName>
</protein>
<dbReference type="EMBL" id="AMWN01000008">
    <property type="protein sequence ID" value="EXJ80409.1"/>
    <property type="molecule type" value="Genomic_DNA"/>
</dbReference>
<evidence type="ECO:0000313" key="2">
    <source>
        <dbReference type="Proteomes" id="UP000019484"/>
    </source>
</evidence>
<gene>
    <name evidence="1" type="ORF">A1O1_08554</name>
</gene>
<accession>W9YDM9</accession>
<evidence type="ECO:0000313" key="1">
    <source>
        <dbReference type="EMBL" id="EXJ80409.1"/>
    </source>
</evidence>
<dbReference type="STRING" id="1182541.W9YDM9"/>
<organism evidence="1 2">
    <name type="scientific">Capronia coronata CBS 617.96</name>
    <dbReference type="NCBI Taxonomy" id="1182541"/>
    <lineage>
        <taxon>Eukaryota</taxon>
        <taxon>Fungi</taxon>
        <taxon>Dikarya</taxon>
        <taxon>Ascomycota</taxon>
        <taxon>Pezizomycotina</taxon>
        <taxon>Eurotiomycetes</taxon>
        <taxon>Chaetothyriomycetidae</taxon>
        <taxon>Chaetothyriales</taxon>
        <taxon>Herpotrichiellaceae</taxon>
        <taxon>Capronia</taxon>
    </lineage>
</organism>
<keyword evidence="2" id="KW-1185">Reference proteome</keyword>
<dbReference type="HOGENOM" id="CLU_2277150_0_0_1"/>
<dbReference type="OrthoDB" id="10250730at2759"/>
<dbReference type="AlphaFoldDB" id="W9YDM9"/>
<dbReference type="GeneID" id="19163402"/>
<comment type="caution">
    <text evidence="1">The sequence shown here is derived from an EMBL/GenBank/DDBJ whole genome shotgun (WGS) entry which is preliminary data.</text>
</comment>
<dbReference type="Proteomes" id="UP000019484">
    <property type="component" value="Unassembled WGS sequence"/>
</dbReference>
<sequence length="102" mass="11556">MDFFRDGTVYIPQCAWPSPGHIHLLCRMSNQPAKSVCLAGDPCHDLRVLTGEKEIVTWFDETGRRCCMHVDIPGSRETLARVCAASRDGFPIEVRIVQLWLK</sequence>
<reference evidence="1 2" key="1">
    <citation type="submission" date="2013-03" db="EMBL/GenBank/DDBJ databases">
        <title>The Genome Sequence of Capronia coronata CBS 617.96.</title>
        <authorList>
            <consortium name="The Broad Institute Genomics Platform"/>
            <person name="Cuomo C."/>
            <person name="de Hoog S."/>
            <person name="Gorbushina A."/>
            <person name="Walker B."/>
            <person name="Young S.K."/>
            <person name="Zeng Q."/>
            <person name="Gargeya S."/>
            <person name="Fitzgerald M."/>
            <person name="Haas B."/>
            <person name="Abouelleil A."/>
            <person name="Allen A.W."/>
            <person name="Alvarado L."/>
            <person name="Arachchi H.M."/>
            <person name="Berlin A.M."/>
            <person name="Chapman S.B."/>
            <person name="Gainer-Dewar J."/>
            <person name="Goldberg J."/>
            <person name="Griggs A."/>
            <person name="Gujja S."/>
            <person name="Hansen M."/>
            <person name="Howarth C."/>
            <person name="Imamovic A."/>
            <person name="Ireland A."/>
            <person name="Larimer J."/>
            <person name="McCowan C."/>
            <person name="Murphy C."/>
            <person name="Pearson M."/>
            <person name="Poon T.W."/>
            <person name="Priest M."/>
            <person name="Roberts A."/>
            <person name="Saif S."/>
            <person name="Shea T."/>
            <person name="Sisk P."/>
            <person name="Sykes S."/>
            <person name="Wortman J."/>
            <person name="Nusbaum C."/>
            <person name="Birren B."/>
        </authorList>
    </citation>
    <scope>NUCLEOTIDE SEQUENCE [LARGE SCALE GENOMIC DNA]</scope>
    <source>
        <strain evidence="1 2">CBS 617.96</strain>
    </source>
</reference>